<name>A0A7W9EGH5_9SPHN</name>
<dbReference type="Pfam" id="PF07589">
    <property type="entry name" value="PEP-CTERM"/>
    <property type="match status" value="1"/>
</dbReference>
<keyword evidence="2" id="KW-0732">Signal</keyword>
<organism evidence="4 5">
    <name type="scientific">Sphingobium boeckii</name>
    <dbReference type="NCBI Taxonomy" id="1082345"/>
    <lineage>
        <taxon>Bacteria</taxon>
        <taxon>Pseudomonadati</taxon>
        <taxon>Pseudomonadota</taxon>
        <taxon>Alphaproteobacteria</taxon>
        <taxon>Sphingomonadales</taxon>
        <taxon>Sphingomonadaceae</taxon>
        <taxon>Sphingobium</taxon>
    </lineage>
</organism>
<proteinExistence type="predicted"/>
<feature type="domain" description="Ice-binding protein C-terminal" evidence="3">
    <location>
        <begin position="153"/>
        <end position="177"/>
    </location>
</feature>
<evidence type="ECO:0000256" key="2">
    <source>
        <dbReference type="SAM" id="SignalP"/>
    </source>
</evidence>
<feature type="chain" id="PRO_5030728884" description="Ice-binding protein C-terminal domain-containing protein" evidence="2">
    <location>
        <begin position="22"/>
        <end position="185"/>
    </location>
</feature>
<reference evidence="4 5" key="1">
    <citation type="submission" date="2020-08" db="EMBL/GenBank/DDBJ databases">
        <title>Genomic Encyclopedia of Type Strains, Phase IV (KMG-IV): sequencing the most valuable type-strain genomes for metagenomic binning, comparative biology and taxonomic classification.</title>
        <authorList>
            <person name="Goeker M."/>
        </authorList>
    </citation>
    <scope>NUCLEOTIDE SEQUENCE [LARGE SCALE GENOMIC DNA]</scope>
    <source>
        <strain evidence="4 5">DSM 25079</strain>
    </source>
</reference>
<dbReference type="NCBIfam" id="TIGR02595">
    <property type="entry name" value="PEP_CTERM"/>
    <property type="match status" value="1"/>
</dbReference>
<evidence type="ECO:0000313" key="5">
    <source>
        <dbReference type="Proteomes" id="UP000549617"/>
    </source>
</evidence>
<sequence length="185" mass="18825">MKTMALALCLLSTAVAAPAHAAVFSVSPNASSTSLGVLLAGQQYSITVTGIVDLVGDAIPGRFDVDANGVPTSPVTYPGYAAFNPTGSFVADGQFGPAGAAIKIGALAGSFDNANYFLIGTNLLITGTGQELFGRVNDINANNSGSFTVNVAAVPEPAMWALMLIGFGMVGFAMRNRPKVTVAYS</sequence>
<keyword evidence="1" id="KW-0472">Membrane</keyword>
<evidence type="ECO:0000259" key="3">
    <source>
        <dbReference type="Pfam" id="PF07589"/>
    </source>
</evidence>
<dbReference type="NCBIfam" id="NF035944">
    <property type="entry name" value="PEPxxWA-CTERM"/>
    <property type="match status" value="1"/>
</dbReference>
<keyword evidence="1" id="KW-1133">Transmembrane helix</keyword>
<protein>
    <recommendedName>
        <fullName evidence="3">Ice-binding protein C-terminal domain-containing protein</fullName>
    </recommendedName>
</protein>
<gene>
    <name evidence="4" type="ORF">FHS49_003138</name>
</gene>
<evidence type="ECO:0000256" key="1">
    <source>
        <dbReference type="SAM" id="Phobius"/>
    </source>
</evidence>
<dbReference type="Proteomes" id="UP000549617">
    <property type="component" value="Unassembled WGS sequence"/>
</dbReference>
<comment type="caution">
    <text evidence="4">The sequence shown here is derived from an EMBL/GenBank/DDBJ whole genome shotgun (WGS) entry which is preliminary data.</text>
</comment>
<dbReference type="InterPro" id="IPR013424">
    <property type="entry name" value="Ice-binding_C"/>
</dbReference>
<evidence type="ECO:0000313" key="4">
    <source>
        <dbReference type="EMBL" id="MBB5687110.1"/>
    </source>
</evidence>
<dbReference type="EMBL" id="JACIJC010000005">
    <property type="protein sequence ID" value="MBB5687110.1"/>
    <property type="molecule type" value="Genomic_DNA"/>
</dbReference>
<dbReference type="Gene3D" id="2.60.120.430">
    <property type="entry name" value="Galactose-binding lectin"/>
    <property type="match status" value="1"/>
</dbReference>
<keyword evidence="1" id="KW-0812">Transmembrane</keyword>
<accession>A0A7W9EGH5</accession>
<dbReference type="AlphaFoldDB" id="A0A7W9EGH5"/>
<keyword evidence="5" id="KW-1185">Reference proteome</keyword>
<feature type="transmembrane region" description="Helical" evidence="1">
    <location>
        <begin position="157"/>
        <end position="174"/>
    </location>
</feature>
<feature type="signal peptide" evidence="2">
    <location>
        <begin position="1"/>
        <end position="21"/>
    </location>
</feature>